<dbReference type="EMBL" id="FQVU01000002">
    <property type="protein sequence ID" value="SHG05977.1"/>
    <property type="molecule type" value="Genomic_DNA"/>
</dbReference>
<dbReference type="InterPro" id="IPR024516">
    <property type="entry name" value="Mce_C"/>
</dbReference>
<protein>
    <submittedName>
        <fullName evidence="4">Virulence factor Mce family protein</fullName>
    </submittedName>
</protein>
<dbReference type="AlphaFoldDB" id="A0A1M5GQQ5"/>
<dbReference type="STRING" id="1206085.SAMN05443575_1256"/>
<keyword evidence="1" id="KW-0812">Transmembrane</keyword>
<dbReference type="RefSeq" id="WP_073387724.1">
    <property type="nucleotide sequence ID" value="NZ_FQVU01000002.1"/>
</dbReference>
<feature type="domain" description="Mce/MlaD" evidence="2">
    <location>
        <begin position="41"/>
        <end position="117"/>
    </location>
</feature>
<dbReference type="GO" id="GO:0051701">
    <property type="term" value="P:biological process involved in interaction with host"/>
    <property type="evidence" value="ECO:0007669"/>
    <property type="project" value="TreeGrafter"/>
</dbReference>
<keyword evidence="5" id="KW-1185">Reference proteome</keyword>
<organism evidence="4 5">
    <name type="scientific">Jatrophihabitans endophyticus</name>
    <dbReference type="NCBI Taxonomy" id="1206085"/>
    <lineage>
        <taxon>Bacteria</taxon>
        <taxon>Bacillati</taxon>
        <taxon>Actinomycetota</taxon>
        <taxon>Actinomycetes</taxon>
        <taxon>Jatrophihabitantales</taxon>
        <taxon>Jatrophihabitantaceae</taxon>
        <taxon>Jatrophihabitans</taxon>
    </lineage>
</organism>
<evidence type="ECO:0000256" key="1">
    <source>
        <dbReference type="SAM" id="Phobius"/>
    </source>
</evidence>
<proteinExistence type="predicted"/>
<sequence length="432" mass="46243">MPKESLGQVTKRRLFGVLFIVIVVGLVSLSIAIYAKVFTDTVDVTLKANHTGNQLLKDSDVKVRGLIVGSVKDVHADGADATVDLALEPDKVKEIPKNVSAQILPKTLFGEQYVSLIIPTDRQGQIAQGDTIDQDRSKGALEAQTVFDHLFPVLTAVRPADLNATLTALATALNGRGEKLGRTLVDLDTYLKGLNPHTKALVDDLKKLGQVAEEYDDVAPDIFDTLTNLQTTVKTVVEKQRGIDELFTTGTDASVVLSGFLEQNQSRLIAVTGQTAKIYPLLAEYSPEFPCLFEGVSNLADGLNKTIYDNSIHLSITLDASNQGKYVPGNQPKIVTGYGPNCFGLPHNVPMTDGKFQIPDKYRCLNDGAPLTDDPCAGGPSAAGMRSLNSSQENALVNSLIARPLGTTPTKVPAAATILSAPLLRGNEVTVK</sequence>
<name>A0A1M5GQQ5_9ACTN</name>
<evidence type="ECO:0000313" key="5">
    <source>
        <dbReference type="Proteomes" id="UP000186132"/>
    </source>
</evidence>
<dbReference type="Pfam" id="PF02470">
    <property type="entry name" value="MlaD"/>
    <property type="match status" value="1"/>
</dbReference>
<dbReference type="NCBIfam" id="TIGR00996">
    <property type="entry name" value="Mtu_fam_mce"/>
    <property type="match status" value="1"/>
</dbReference>
<dbReference type="InterPro" id="IPR005693">
    <property type="entry name" value="Mce"/>
</dbReference>
<dbReference type="GO" id="GO:0005576">
    <property type="term" value="C:extracellular region"/>
    <property type="evidence" value="ECO:0007669"/>
    <property type="project" value="TreeGrafter"/>
</dbReference>
<evidence type="ECO:0000259" key="3">
    <source>
        <dbReference type="Pfam" id="PF11887"/>
    </source>
</evidence>
<dbReference type="Proteomes" id="UP000186132">
    <property type="component" value="Unassembled WGS sequence"/>
</dbReference>
<feature type="domain" description="Mammalian cell entry C-terminal" evidence="3">
    <location>
        <begin position="124"/>
        <end position="340"/>
    </location>
</feature>
<dbReference type="InterPro" id="IPR003399">
    <property type="entry name" value="Mce/MlaD"/>
</dbReference>
<dbReference type="OrthoDB" id="3460188at2"/>
<dbReference type="PANTHER" id="PTHR33371:SF19">
    <property type="entry name" value="MCE-FAMILY PROTEIN MCE4A"/>
    <property type="match status" value="1"/>
</dbReference>
<feature type="transmembrane region" description="Helical" evidence="1">
    <location>
        <begin position="12"/>
        <end position="35"/>
    </location>
</feature>
<keyword evidence="1" id="KW-0472">Membrane</keyword>
<reference evidence="5" key="1">
    <citation type="submission" date="2016-11" db="EMBL/GenBank/DDBJ databases">
        <authorList>
            <person name="Varghese N."/>
            <person name="Submissions S."/>
        </authorList>
    </citation>
    <scope>NUCLEOTIDE SEQUENCE [LARGE SCALE GENOMIC DNA]</scope>
    <source>
        <strain evidence="5">DSM 45627</strain>
    </source>
</reference>
<gene>
    <name evidence="4" type="ORF">SAMN05443575_1256</name>
</gene>
<dbReference type="PANTHER" id="PTHR33371">
    <property type="entry name" value="INTERMEMBRANE PHOSPHOLIPID TRANSPORT SYSTEM BINDING PROTEIN MLAD-RELATED"/>
    <property type="match status" value="1"/>
</dbReference>
<dbReference type="InterPro" id="IPR052336">
    <property type="entry name" value="MlaD_Phospholipid_Transporter"/>
</dbReference>
<evidence type="ECO:0000259" key="2">
    <source>
        <dbReference type="Pfam" id="PF02470"/>
    </source>
</evidence>
<keyword evidence="1" id="KW-1133">Transmembrane helix</keyword>
<evidence type="ECO:0000313" key="4">
    <source>
        <dbReference type="EMBL" id="SHG05977.1"/>
    </source>
</evidence>
<dbReference type="Pfam" id="PF11887">
    <property type="entry name" value="Mce4_CUP1"/>
    <property type="match status" value="1"/>
</dbReference>
<accession>A0A1M5GQQ5</accession>